<dbReference type="SUPFAM" id="SSF48557">
    <property type="entry name" value="L-aspartase-like"/>
    <property type="match status" value="1"/>
</dbReference>
<dbReference type="Pfam" id="PF10397">
    <property type="entry name" value="ADSL_C"/>
    <property type="match status" value="1"/>
</dbReference>
<protein>
    <recommendedName>
        <fullName evidence="2">Adenylosuccinate lyase C-terminal domain-containing protein</fullName>
    </recommendedName>
</protein>
<proteinExistence type="predicted"/>
<dbReference type="GO" id="GO:0070626">
    <property type="term" value="F:(S)-2-(5-amino-1-(5-phospho-D-ribosyl)imidazole-4-carboxamido) succinate lyase (fumarate-forming) activity"/>
    <property type="evidence" value="ECO:0007669"/>
    <property type="project" value="TreeGrafter"/>
</dbReference>
<dbReference type="GO" id="GO:0004018">
    <property type="term" value="F:N6-(1,2-dicarboxyethyl)AMP AMP-lyase (fumarate-forming) activity"/>
    <property type="evidence" value="ECO:0007669"/>
    <property type="project" value="TreeGrafter"/>
</dbReference>
<dbReference type="GO" id="GO:0005829">
    <property type="term" value="C:cytosol"/>
    <property type="evidence" value="ECO:0007669"/>
    <property type="project" value="TreeGrafter"/>
</dbReference>
<dbReference type="InterPro" id="IPR008948">
    <property type="entry name" value="L-Aspartase-like"/>
</dbReference>
<sequence>SAMPHKKNPILSENITGLARMIRSYALPAMENVNLWHERDISHSSVERVIAPDATIALDFILNRLTEIIGKLVVHPKVMLENLNKSLGLYNSQRILLALIQKGMSREKAYSIVQSVAMKSWKEKKLFSESLKKDNRITKFLSEKEIDTSFDSKYFLKNVEKIFKRIF</sequence>
<accession>A0A383DQL8</accession>
<dbReference type="Gene3D" id="1.10.40.30">
    <property type="entry name" value="Fumarase/aspartase (C-terminal domain)"/>
    <property type="match status" value="1"/>
</dbReference>
<organism evidence="3">
    <name type="scientific">marine metagenome</name>
    <dbReference type="NCBI Taxonomy" id="408172"/>
    <lineage>
        <taxon>unclassified sequences</taxon>
        <taxon>metagenomes</taxon>
        <taxon>ecological metagenomes</taxon>
    </lineage>
</organism>
<dbReference type="Gene3D" id="1.20.200.10">
    <property type="entry name" value="Fumarase/aspartase (Central domain)"/>
    <property type="match status" value="1"/>
</dbReference>
<dbReference type="PANTHER" id="PTHR43172:SF1">
    <property type="entry name" value="ADENYLOSUCCINATE LYASE"/>
    <property type="match status" value="1"/>
</dbReference>
<gene>
    <name evidence="3" type="ORF">METZ01_LOCUS499394</name>
</gene>
<keyword evidence="1" id="KW-0456">Lyase</keyword>
<feature type="domain" description="Adenylosuccinate lyase C-terminal" evidence="2">
    <location>
        <begin position="87"/>
        <end position="167"/>
    </location>
</feature>
<name>A0A383DQL8_9ZZZZ</name>
<dbReference type="GO" id="GO:0044208">
    <property type="term" value="P:'de novo' AMP biosynthetic process"/>
    <property type="evidence" value="ECO:0007669"/>
    <property type="project" value="TreeGrafter"/>
</dbReference>
<dbReference type="PANTHER" id="PTHR43172">
    <property type="entry name" value="ADENYLOSUCCINATE LYASE"/>
    <property type="match status" value="1"/>
</dbReference>
<evidence type="ECO:0000313" key="3">
    <source>
        <dbReference type="EMBL" id="SVE46540.1"/>
    </source>
</evidence>
<dbReference type="EMBL" id="UINC01219180">
    <property type="protein sequence ID" value="SVE46540.1"/>
    <property type="molecule type" value="Genomic_DNA"/>
</dbReference>
<dbReference type="InterPro" id="IPR019468">
    <property type="entry name" value="AdenyloSucc_lyase_C"/>
</dbReference>
<evidence type="ECO:0000256" key="1">
    <source>
        <dbReference type="ARBA" id="ARBA00023239"/>
    </source>
</evidence>
<dbReference type="AlphaFoldDB" id="A0A383DQL8"/>
<dbReference type="FunFam" id="1.10.40.30:FF:000007">
    <property type="entry name" value="Adenylosuccinate lyase"/>
    <property type="match status" value="1"/>
</dbReference>
<reference evidence="3" key="1">
    <citation type="submission" date="2018-05" db="EMBL/GenBank/DDBJ databases">
        <authorList>
            <person name="Lanie J.A."/>
            <person name="Ng W.-L."/>
            <person name="Kazmierczak K.M."/>
            <person name="Andrzejewski T.M."/>
            <person name="Davidsen T.M."/>
            <person name="Wayne K.J."/>
            <person name="Tettelin H."/>
            <person name="Glass J.I."/>
            <person name="Rusch D."/>
            <person name="Podicherti R."/>
            <person name="Tsui H.-C.T."/>
            <person name="Winkler M.E."/>
        </authorList>
    </citation>
    <scope>NUCLEOTIDE SEQUENCE</scope>
</reference>
<evidence type="ECO:0000259" key="2">
    <source>
        <dbReference type="SMART" id="SM00998"/>
    </source>
</evidence>
<dbReference type="SMART" id="SM00998">
    <property type="entry name" value="ADSL_C"/>
    <property type="match status" value="1"/>
</dbReference>
<feature type="non-terminal residue" evidence="3">
    <location>
        <position position="1"/>
    </location>
</feature>